<evidence type="ECO:0000313" key="10">
    <source>
        <dbReference type="EMBL" id="KAF3549987.1"/>
    </source>
</evidence>
<feature type="compositionally biased region" description="Polar residues" evidence="9">
    <location>
        <begin position="337"/>
        <end position="347"/>
    </location>
</feature>
<evidence type="ECO:0000256" key="1">
    <source>
        <dbReference type="ARBA" id="ARBA00004123"/>
    </source>
</evidence>
<gene>
    <name evidence="10" type="ORF">DY000_02004679</name>
</gene>
<name>A0ABQ7CEW3_BRACR</name>
<protein>
    <recommendedName>
        <fullName evidence="8">Nuclear transcription factor Y subunit</fullName>
    </recommendedName>
</protein>
<evidence type="ECO:0000256" key="9">
    <source>
        <dbReference type="SAM" id="MobiDB-lite"/>
    </source>
</evidence>
<reference evidence="10 11" key="1">
    <citation type="journal article" date="2020" name="BMC Genomics">
        <title>Intraspecific diversification of the crop wild relative Brassica cretica Lam. using demographic model selection.</title>
        <authorList>
            <person name="Kioukis A."/>
            <person name="Michalopoulou V.A."/>
            <person name="Briers L."/>
            <person name="Pirintsos S."/>
            <person name="Studholme D.J."/>
            <person name="Pavlidis P."/>
            <person name="Sarris P.F."/>
        </authorList>
    </citation>
    <scope>NUCLEOTIDE SEQUENCE [LARGE SCALE GENOMIC DNA]</scope>
    <source>
        <strain evidence="11">cv. PFS-1207/04</strain>
    </source>
</reference>
<evidence type="ECO:0000256" key="3">
    <source>
        <dbReference type="ARBA" id="ARBA00023125"/>
    </source>
</evidence>
<dbReference type="InterPro" id="IPR018362">
    <property type="entry name" value="CCAAT-binding_factor_CS"/>
</dbReference>
<organism evidence="10 11">
    <name type="scientific">Brassica cretica</name>
    <name type="common">Mustard</name>
    <dbReference type="NCBI Taxonomy" id="69181"/>
    <lineage>
        <taxon>Eukaryota</taxon>
        <taxon>Viridiplantae</taxon>
        <taxon>Streptophyta</taxon>
        <taxon>Embryophyta</taxon>
        <taxon>Tracheophyta</taxon>
        <taxon>Spermatophyta</taxon>
        <taxon>Magnoliopsida</taxon>
        <taxon>eudicotyledons</taxon>
        <taxon>Gunneridae</taxon>
        <taxon>Pentapetalae</taxon>
        <taxon>rosids</taxon>
        <taxon>malvids</taxon>
        <taxon>Brassicales</taxon>
        <taxon>Brassicaceae</taxon>
        <taxon>Brassiceae</taxon>
        <taxon>Brassica</taxon>
    </lineage>
</organism>
<dbReference type="PRINTS" id="PR00616">
    <property type="entry name" value="CCAATSUBUNTB"/>
</dbReference>
<feature type="compositionally biased region" description="Basic and acidic residues" evidence="9">
    <location>
        <begin position="325"/>
        <end position="336"/>
    </location>
</feature>
<comment type="caution">
    <text evidence="10">The sequence shown here is derived from an EMBL/GenBank/DDBJ whole genome shotgun (WGS) entry which is preliminary data.</text>
</comment>
<evidence type="ECO:0000256" key="4">
    <source>
        <dbReference type="ARBA" id="ARBA00023159"/>
    </source>
</evidence>
<accession>A0ABQ7CEW3</accession>
<dbReference type="Gene3D" id="6.10.250.2430">
    <property type="match status" value="1"/>
</dbReference>
<dbReference type="InterPro" id="IPR001289">
    <property type="entry name" value="NFYA"/>
</dbReference>
<comment type="subunit">
    <text evidence="7">Heterotrimeric transcription factor composed of three components, NF-YA, NF-YB and NF-YC. NF-YB and NF-YC must interact and dimerize for NF-YA association and DNA binding.</text>
</comment>
<dbReference type="EMBL" id="QGKV02000832">
    <property type="protein sequence ID" value="KAF3549987.1"/>
    <property type="molecule type" value="Genomic_DNA"/>
</dbReference>
<feature type="region of interest" description="Disordered" evidence="9">
    <location>
        <begin position="271"/>
        <end position="354"/>
    </location>
</feature>
<dbReference type="PROSITE" id="PS51152">
    <property type="entry name" value="NFYA_HAP2_2"/>
    <property type="match status" value="1"/>
</dbReference>
<comment type="subcellular location">
    <subcellularLocation>
        <location evidence="1 8">Nucleus</location>
    </subcellularLocation>
</comment>
<keyword evidence="2 8" id="KW-0805">Transcription regulation</keyword>
<proteinExistence type="inferred from homology"/>
<dbReference type="Pfam" id="PF02045">
    <property type="entry name" value="CBFB_NFYA"/>
    <property type="match status" value="1"/>
</dbReference>
<evidence type="ECO:0000313" key="11">
    <source>
        <dbReference type="Proteomes" id="UP000266723"/>
    </source>
</evidence>
<comment type="function">
    <text evidence="8">Component of the sequence-specific heterotrimeric transcription factor (NF-Y) which specifically recognizes a 5'-CCAAT-3' box motif found in the promoters of its target genes.</text>
</comment>
<dbReference type="SMART" id="SM00521">
    <property type="entry name" value="CBF"/>
    <property type="match status" value="1"/>
</dbReference>
<dbReference type="Proteomes" id="UP000266723">
    <property type="component" value="Unassembled WGS sequence"/>
</dbReference>
<evidence type="ECO:0000256" key="7">
    <source>
        <dbReference type="ARBA" id="ARBA00025911"/>
    </source>
</evidence>
<keyword evidence="6 8" id="KW-0539">Nucleus</keyword>
<dbReference type="PANTHER" id="PTHR12632">
    <property type="entry name" value="TRANSCRIPTION FACTOR NF-Y ALPHA-RELATED"/>
    <property type="match status" value="1"/>
</dbReference>
<dbReference type="PROSITE" id="PS00686">
    <property type="entry name" value="NFYA_HAP2_1"/>
    <property type="match status" value="1"/>
</dbReference>
<keyword evidence="11" id="KW-1185">Reference proteome</keyword>
<evidence type="ECO:0000256" key="6">
    <source>
        <dbReference type="ARBA" id="ARBA00023242"/>
    </source>
</evidence>
<evidence type="ECO:0000256" key="8">
    <source>
        <dbReference type="RuleBase" id="RU367155"/>
    </source>
</evidence>
<feature type="compositionally biased region" description="Polar residues" evidence="9">
    <location>
        <begin position="315"/>
        <end position="324"/>
    </location>
</feature>
<evidence type="ECO:0000256" key="2">
    <source>
        <dbReference type="ARBA" id="ARBA00023015"/>
    </source>
</evidence>
<comment type="similarity">
    <text evidence="8">Belongs to the NFYA/HAP2 subunit family.</text>
</comment>
<keyword evidence="5 8" id="KW-0804">Transcription</keyword>
<keyword evidence="4" id="KW-0010">Activator</keyword>
<evidence type="ECO:0000256" key="5">
    <source>
        <dbReference type="ARBA" id="ARBA00023163"/>
    </source>
</evidence>
<sequence length="377" mass="42501">MVGFSVVKPIKKNAKRAVMKKNPLKNLNLNLYAKAAKRMSLLAEALRVKAKKEKFTKKRKTVTKLAVAPHLRFGSSSSLLTQAWLVVVIEFVFRPAAPDSSSATPVVISVVAELQIEKARSLQWWALTAKRMSLLAEAHRVKAKKEKFTKKRKTVTKVVVRETVFELAADYSEKSQELVHPGSTPPPHPQLVSHTVGWASSNPYQDSYYAGMMGAYPLTYVPHGGMPHSRMQLPPEMAQEPVYVNAKQYQAIMRRRQARAKAELEKKLIKSRKRYLHESRHQHAMRRPRGTGGRFAKKTNTEASQQKDGEKRNACATQSPTSSHSDQHEGCSDEYRTNQSDEMQSSAYKIREEADCSGQQWNNISSNHPSQPLLAIK</sequence>
<keyword evidence="3 8" id="KW-0238">DNA-binding</keyword>